<evidence type="ECO:0000313" key="4">
    <source>
        <dbReference type="Proteomes" id="UP000095280"/>
    </source>
</evidence>
<feature type="domain" description="Band 7" evidence="3">
    <location>
        <begin position="9"/>
        <end position="214"/>
    </location>
</feature>
<dbReference type="FunFam" id="3.30.479.30:FF:000004">
    <property type="entry name" value="Putative membrane protease family, stomatin"/>
    <property type="match status" value="1"/>
</dbReference>
<feature type="compositionally biased region" description="Basic and acidic residues" evidence="2">
    <location>
        <begin position="215"/>
        <end position="231"/>
    </location>
</feature>
<feature type="compositionally biased region" description="Polar residues" evidence="2">
    <location>
        <begin position="311"/>
        <end position="343"/>
    </location>
</feature>
<evidence type="ECO:0000313" key="5">
    <source>
        <dbReference type="WBParaSite" id="maker-unitig_20482-snap-gene-0.4-mRNA-1"/>
    </source>
</evidence>
<organism evidence="4 5">
    <name type="scientific">Macrostomum lignano</name>
    <dbReference type="NCBI Taxonomy" id="282301"/>
    <lineage>
        <taxon>Eukaryota</taxon>
        <taxon>Metazoa</taxon>
        <taxon>Spiralia</taxon>
        <taxon>Lophotrochozoa</taxon>
        <taxon>Platyhelminthes</taxon>
        <taxon>Rhabditophora</taxon>
        <taxon>Macrostomorpha</taxon>
        <taxon>Macrostomida</taxon>
        <taxon>Macrostomidae</taxon>
        <taxon>Macrostomum</taxon>
    </lineage>
</organism>
<comment type="similarity">
    <text evidence="1">Belongs to the band 7/mec-2 family.</text>
</comment>
<protein>
    <submittedName>
        <fullName evidence="5">PHB domain-containing protein</fullName>
    </submittedName>
</protein>
<dbReference type="InterPro" id="IPR043202">
    <property type="entry name" value="Band-7_stomatin-like"/>
</dbReference>
<dbReference type="PANTHER" id="PTHR10264:SF19">
    <property type="entry name" value="AT06885P-RELATED"/>
    <property type="match status" value="1"/>
</dbReference>
<dbReference type="AlphaFoldDB" id="A0A1I8F4R1"/>
<dbReference type="Proteomes" id="UP000095280">
    <property type="component" value="Unplaced"/>
</dbReference>
<keyword evidence="4" id="KW-1185">Reference proteome</keyword>
<evidence type="ECO:0000259" key="3">
    <source>
        <dbReference type="SMART" id="SM00244"/>
    </source>
</evidence>
<evidence type="ECO:0000256" key="2">
    <source>
        <dbReference type="SAM" id="MobiDB-lite"/>
    </source>
</evidence>
<feature type="compositionally biased region" description="Low complexity" evidence="2">
    <location>
        <begin position="242"/>
        <end position="251"/>
    </location>
</feature>
<accession>A0A1I8F4R1</accession>
<sequence length="343" mass="36489">SRESRKRLQRSFSLVPERLAVGGKGGGGSGGGLFRKSASRMQLCEAVLQVLNRWPGGGNLPVLAAAVPEGGGPVRAGGDLPSGPDPQLRGQRARGMIFLLPGIDSMKLEVLTKDSVTVAVEAVVYYRIFDPVMSVVNVEDCSPLHEAARPDNTAQRPWHGASLYQLLAGRDESTLLMQETLDAATDTWGVKVERVEIKDVRLPTQLQRAMAAEAEAAREARREGDRGRGRAEGQQSVEGGRPSSCPSAESPCSCATCRLCAASRLRRTQQSSSRCPSRCCRCSRPSSSSRPPQSTDDSDATAPTSCARRVITTSRKSTTHPQTQQQMGAASGANSSLESAAAD</sequence>
<feature type="region of interest" description="Disordered" evidence="2">
    <location>
        <begin position="211"/>
        <end position="251"/>
    </location>
</feature>
<dbReference type="InterPro" id="IPR001107">
    <property type="entry name" value="Band_7"/>
</dbReference>
<dbReference type="InterPro" id="IPR036013">
    <property type="entry name" value="Band_7/SPFH_dom_sf"/>
</dbReference>
<evidence type="ECO:0000256" key="1">
    <source>
        <dbReference type="ARBA" id="ARBA00008164"/>
    </source>
</evidence>
<dbReference type="Pfam" id="PF01145">
    <property type="entry name" value="Band_7"/>
    <property type="match status" value="1"/>
</dbReference>
<name>A0A1I8F4R1_9PLAT</name>
<reference evidence="5" key="1">
    <citation type="submission" date="2016-11" db="UniProtKB">
        <authorList>
            <consortium name="WormBaseParasite"/>
        </authorList>
    </citation>
    <scope>IDENTIFICATION</scope>
</reference>
<feature type="compositionally biased region" description="Low complexity" evidence="2">
    <location>
        <begin position="283"/>
        <end position="295"/>
    </location>
</feature>
<feature type="region of interest" description="Disordered" evidence="2">
    <location>
        <begin position="274"/>
        <end position="343"/>
    </location>
</feature>
<dbReference type="SMART" id="SM00244">
    <property type="entry name" value="PHB"/>
    <property type="match status" value="1"/>
</dbReference>
<dbReference type="WBParaSite" id="maker-unitig_20482-snap-gene-0.4-mRNA-1">
    <property type="protein sequence ID" value="maker-unitig_20482-snap-gene-0.4-mRNA-1"/>
    <property type="gene ID" value="maker-unitig_20482-snap-gene-0.4"/>
</dbReference>
<proteinExistence type="inferred from homology"/>
<dbReference type="GO" id="GO:0009898">
    <property type="term" value="C:cytoplasmic side of plasma membrane"/>
    <property type="evidence" value="ECO:0007669"/>
    <property type="project" value="UniProtKB-ARBA"/>
</dbReference>
<dbReference type="SUPFAM" id="SSF117892">
    <property type="entry name" value="Band 7/SPFH domain"/>
    <property type="match status" value="1"/>
</dbReference>
<dbReference type="PRINTS" id="PR00721">
    <property type="entry name" value="STOMATIN"/>
</dbReference>
<dbReference type="PANTHER" id="PTHR10264">
    <property type="entry name" value="BAND 7 PROTEIN-RELATED"/>
    <property type="match status" value="1"/>
</dbReference>
<dbReference type="Gene3D" id="3.30.479.30">
    <property type="entry name" value="Band 7 domain"/>
    <property type="match status" value="1"/>
</dbReference>
<dbReference type="InterPro" id="IPR001972">
    <property type="entry name" value="Stomatin_HflK_fam"/>
</dbReference>